<evidence type="ECO:0000256" key="4">
    <source>
        <dbReference type="ARBA" id="ARBA00023136"/>
    </source>
</evidence>
<keyword evidence="3 7" id="KW-1133">Transmembrane helix</keyword>
<name>A0ABZ1VNT0_9ACTN</name>
<feature type="transmembrane region" description="Helical" evidence="7">
    <location>
        <begin position="473"/>
        <end position="494"/>
    </location>
</feature>
<accession>A0ABZ1VNT0</accession>
<feature type="transmembrane region" description="Helical" evidence="7">
    <location>
        <begin position="265"/>
        <end position="283"/>
    </location>
</feature>
<keyword evidence="10" id="KW-1185">Reference proteome</keyword>
<dbReference type="GeneID" id="96637174"/>
<dbReference type="PANTHER" id="PTHR42718">
    <property type="entry name" value="MAJOR FACILITATOR SUPERFAMILY MULTIDRUG TRANSPORTER MFSC"/>
    <property type="match status" value="1"/>
</dbReference>
<keyword evidence="4 7" id="KW-0472">Membrane</keyword>
<feature type="transmembrane region" description="Helical" evidence="7">
    <location>
        <begin position="433"/>
        <end position="452"/>
    </location>
</feature>
<dbReference type="Proteomes" id="UP001432292">
    <property type="component" value="Chromosome"/>
</dbReference>
<evidence type="ECO:0000313" key="10">
    <source>
        <dbReference type="Proteomes" id="UP001432292"/>
    </source>
</evidence>
<evidence type="ECO:0000259" key="8">
    <source>
        <dbReference type="PROSITE" id="PS50850"/>
    </source>
</evidence>
<dbReference type="CDD" id="cd17321">
    <property type="entry name" value="MFS_MMR_MDR_like"/>
    <property type="match status" value="1"/>
</dbReference>
<feature type="transmembrane region" description="Helical" evidence="7">
    <location>
        <begin position="198"/>
        <end position="221"/>
    </location>
</feature>
<feature type="transmembrane region" description="Helical" evidence="7">
    <location>
        <begin position="165"/>
        <end position="186"/>
    </location>
</feature>
<dbReference type="InterPro" id="IPR020846">
    <property type="entry name" value="MFS_dom"/>
</dbReference>
<evidence type="ECO:0000256" key="7">
    <source>
        <dbReference type="SAM" id="Phobius"/>
    </source>
</evidence>
<feature type="transmembrane region" description="Helical" evidence="7">
    <location>
        <begin position="367"/>
        <end position="389"/>
    </location>
</feature>
<keyword evidence="5" id="KW-0046">Antibiotic resistance</keyword>
<dbReference type="PANTHER" id="PTHR42718:SF39">
    <property type="entry name" value="ACTINORHODIN TRANSPORTER-RELATED"/>
    <property type="match status" value="1"/>
</dbReference>
<proteinExistence type="predicted"/>
<keyword evidence="2 7" id="KW-0812">Transmembrane</keyword>
<reference evidence="9" key="1">
    <citation type="submission" date="2022-10" db="EMBL/GenBank/DDBJ databases">
        <title>The complete genomes of actinobacterial strains from the NBC collection.</title>
        <authorList>
            <person name="Joergensen T.S."/>
            <person name="Alvarez Arevalo M."/>
            <person name="Sterndorff E.B."/>
            <person name="Faurdal D."/>
            <person name="Vuksanovic O."/>
            <person name="Mourched A.-S."/>
            <person name="Charusanti P."/>
            <person name="Shaw S."/>
            <person name="Blin K."/>
            <person name="Weber T."/>
        </authorList>
    </citation>
    <scope>NUCLEOTIDE SEQUENCE</scope>
    <source>
        <strain evidence="9">NBC_01256</strain>
    </source>
</reference>
<feature type="domain" description="Major facilitator superfamily (MFS) profile" evidence="8">
    <location>
        <begin position="74"/>
        <end position="530"/>
    </location>
</feature>
<evidence type="ECO:0000313" key="9">
    <source>
        <dbReference type="EMBL" id="WUS23938.1"/>
    </source>
</evidence>
<feature type="transmembrane region" description="Helical" evidence="7">
    <location>
        <begin position="233"/>
        <end position="253"/>
    </location>
</feature>
<comment type="subcellular location">
    <subcellularLocation>
        <location evidence="1">Cell membrane</location>
        <topology evidence="1">Multi-pass membrane protein</topology>
    </subcellularLocation>
</comment>
<dbReference type="SUPFAM" id="SSF103473">
    <property type="entry name" value="MFS general substrate transporter"/>
    <property type="match status" value="1"/>
</dbReference>
<feature type="transmembrane region" description="Helical" evidence="7">
    <location>
        <begin position="74"/>
        <end position="98"/>
    </location>
</feature>
<feature type="transmembrane region" description="Helical" evidence="7">
    <location>
        <begin position="295"/>
        <end position="313"/>
    </location>
</feature>
<dbReference type="Gene3D" id="1.20.1250.20">
    <property type="entry name" value="MFS general substrate transporter like domains"/>
    <property type="match status" value="1"/>
</dbReference>
<feature type="transmembrane region" description="Helical" evidence="7">
    <location>
        <begin position="140"/>
        <end position="159"/>
    </location>
</feature>
<protein>
    <submittedName>
        <fullName evidence="9">MFS transporter</fullName>
    </submittedName>
</protein>
<dbReference type="Gene3D" id="1.20.1720.10">
    <property type="entry name" value="Multidrug resistance protein D"/>
    <property type="match status" value="1"/>
</dbReference>
<feature type="compositionally biased region" description="Basic and acidic residues" evidence="6">
    <location>
        <begin position="26"/>
        <end position="37"/>
    </location>
</feature>
<dbReference type="Pfam" id="PF07690">
    <property type="entry name" value="MFS_1"/>
    <property type="match status" value="1"/>
</dbReference>
<gene>
    <name evidence="9" type="ORF">OG727_17620</name>
</gene>
<feature type="region of interest" description="Disordered" evidence="6">
    <location>
        <begin position="1"/>
        <end position="60"/>
    </location>
</feature>
<evidence type="ECO:0000256" key="2">
    <source>
        <dbReference type="ARBA" id="ARBA00022692"/>
    </source>
</evidence>
<organism evidence="9 10">
    <name type="scientific">Streptomyces caniferus</name>
    <dbReference type="NCBI Taxonomy" id="285557"/>
    <lineage>
        <taxon>Bacteria</taxon>
        <taxon>Bacillati</taxon>
        <taxon>Actinomycetota</taxon>
        <taxon>Actinomycetes</taxon>
        <taxon>Kitasatosporales</taxon>
        <taxon>Streptomycetaceae</taxon>
        <taxon>Streptomyces</taxon>
    </lineage>
</organism>
<sequence>MTQIPPSGAIGRQSASARTGTPKAGPQDDPRAVRQDVRQAGPQAGPPGPEAAGTGGAARGAADGAANGAAPWRALALVLVGAFMAVLDTFIVLVAAPALQADLHATAADVQLVLAGYQLTYALALITGARLGDRFGRRRLFMTGMALFTLASVGCALAPGAGSLIAARLVQGLGAAAMFPQVFAVIQVLIPAGKRPKAFGALGAVIGMATMSGQLIGGVLISADLFGSSWRPVFWVNVPVGVVTLLLAGLFLPETRAPRARRLDLPGAAVLTVALFLLVVPLVEGRAYGWPLWTWLSLAASVPAFALLCLVERRVEAAGGTPLVRLGLLGERPFAVGMTLVVLTYAGINSLFLVLSLTLQDGLRRDALGAGLVYTPFAVAFFLTSLLAGRLARHGRRVLRIGALTGAVGFVGTIVLALGAGAELSAWELVPPLLLVGAGNGLLVTPLLNAVLGNVGPEDVGMASGVLSTGQQIGGAVGVALVGILYYGALGGAAHNDTRAYGQALAAALLLNVVLAAAISALLPLLPDAARRRAQAPPSRA</sequence>
<evidence type="ECO:0000256" key="6">
    <source>
        <dbReference type="SAM" id="MobiDB-lite"/>
    </source>
</evidence>
<dbReference type="EMBL" id="CP108473">
    <property type="protein sequence ID" value="WUS23938.1"/>
    <property type="molecule type" value="Genomic_DNA"/>
</dbReference>
<evidence type="ECO:0000256" key="3">
    <source>
        <dbReference type="ARBA" id="ARBA00022989"/>
    </source>
</evidence>
<dbReference type="PROSITE" id="PS50850">
    <property type="entry name" value="MFS"/>
    <property type="match status" value="1"/>
</dbReference>
<feature type="transmembrane region" description="Helical" evidence="7">
    <location>
        <begin position="334"/>
        <end position="355"/>
    </location>
</feature>
<dbReference type="InterPro" id="IPR011701">
    <property type="entry name" value="MFS"/>
</dbReference>
<dbReference type="RefSeq" id="WP_328689043.1">
    <property type="nucleotide sequence ID" value="NZ_CP108005.1"/>
</dbReference>
<evidence type="ECO:0000256" key="5">
    <source>
        <dbReference type="ARBA" id="ARBA00023251"/>
    </source>
</evidence>
<feature type="transmembrane region" description="Helical" evidence="7">
    <location>
        <begin position="110"/>
        <end position="128"/>
    </location>
</feature>
<dbReference type="PRINTS" id="PR01036">
    <property type="entry name" value="TCRTETB"/>
</dbReference>
<evidence type="ECO:0000256" key="1">
    <source>
        <dbReference type="ARBA" id="ARBA00004651"/>
    </source>
</evidence>
<feature type="transmembrane region" description="Helical" evidence="7">
    <location>
        <begin position="500"/>
        <end position="526"/>
    </location>
</feature>
<feature type="transmembrane region" description="Helical" evidence="7">
    <location>
        <begin position="401"/>
        <end position="421"/>
    </location>
</feature>
<dbReference type="InterPro" id="IPR036259">
    <property type="entry name" value="MFS_trans_sf"/>
</dbReference>